<dbReference type="Gene3D" id="3.50.50.60">
    <property type="entry name" value="FAD/NAD(P)-binding domain"/>
    <property type="match status" value="1"/>
</dbReference>
<dbReference type="InterPro" id="IPR036188">
    <property type="entry name" value="FAD/NAD-bd_sf"/>
</dbReference>
<dbReference type="Proteomes" id="UP000193144">
    <property type="component" value="Unassembled WGS sequence"/>
</dbReference>
<dbReference type="GO" id="GO:0016491">
    <property type="term" value="F:oxidoreductase activity"/>
    <property type="evidence" value="ECO:0007669"/>
    <property type="project" value="InterPro"/>
</dbReference>
<dbReference type="OrthoDB" id="5046242at2759"/>
<dbReference type="Pfam" id="PF01593">
    <property type="entry name" value="Amino_oxidase"/>
    <property type="match status" value="1"/>
</dbReference>
<dbReference type="InterPro" id="IPR002937">
    <property type="entry name" value="Amino_oxidase"/>
</dbReference>
<name>A0A1Y1ZW23_9PLEO</name>
<dbReference type="Gene3D" id="3.90.660.10">
    <property type="match status" value="1"/>
</dbReference>
<dbReference type="SUPFAM" id="SSF51905">
    <property type="entry name" value="FAD/NAD(P)-binding domain"/>
    <property type="match status" value="1"/>
</dbReference>
<dbReference type="STRING" id="1231657.A0A1Y1ZW23"/>
<evidence type="ECO:0000313" key="2">
    <source>
        <dbReference type="EMBL" id="ORY14442.1"/>
    </source>
</evidence>
<dbReference type="InterPro" id="IPR050281">
    <property type="entry name" value="Flavin_monoamine_oxidase"/>
</dbReference>
<feature type="domain" description="Amine oxidase" evidence="1">
    <location>
        <begin position="134"/>
        <end position="637"/>
    </location>
</feature>
<sequence length="651" mass="72105">MGFMGFPLFESPSLKLRRTRSTRLSGFPRATLKFSSRSQFPIIRSSLPSHWCFLHYLQCLAFLLIQKISSFQFIMEHRTYIHIPRTLTDVMTRIKQDLSGSPHQEGYLEANGDTPMLRRALGRIPHVCIIGAGVAGLRCADVLLQQGVKVTILEGRNRVGGRLCQSNVGGHLVDLGANWIHGTDDNPILDLAKETNTMTMTWDGRQSVFDHLGNHLPLNSAAEKSEMVWGIIEQAMQHSNEHSATIPAETSLYNFFEEKLEEIFSVQPIGTKMEETQERKREILRMAEMWGAFVGSPIQTQSLKFFWLEECIDGENLFVADTYRKILAKIAEPALAGAEVQYGKKVERIISSDQQDTDPKVAVRTGGGDVLTFDEVVLTAPLGWLKRNDHAFEPPLPNRLRQAIKAIGYGHLDKAYITFPKAFWNESPSEASTISSAPIIHQQSTPNVTATTAPVHQYTSPSIDPSHYPGFTHWMAPHYAPETNPSHWGQECVNLAALPTTTAHPTLLFYTFGPTSLHLASLLSKYPSLSDPAAIDLLKTFFTPYFSRLPNYDASSPDCAPSAILATAWANDELAGHGSYSNFQTGLEVGDQDIEVMRKGMPERGVWLAGEHTAPFVALGTVTGAWWSGEGVAKRILGAYGLVKNGVAEEN</sequence>
<dbReference type="GO" id="GO:0006338">
    <property type="term" value="P:chromatin remodeling"/>
    <property type="evidence" value="ECO:0007669"/>
    <property type="project" value="TreeGrafter"/>
</dbReference>
<dbReference type="PANTHER" id="PTHR10742:SF414">
    <property type="entry name" value="CONTAINING AMINE OXIDASE, PUTATIVE (AFU_ORTHOLOGUE AFUA_3G12150)-RELATED"/>
    <property type="match status" value="1"/>
</dbReference>
<dbReference type="PANTHER" id="PTHR10742">
    <property type="entry name" value="FLAVIN MONOAMINE OXIDASE"/>
    <property type="match status" value="1"/>
</dbReference>
<dbReference type="EMBL" id="MCFA01000033">
    <property type="protein sequence ID" value="ORY14442.1"/>
    <property type="molecule type" value="Genomic_DNA"/>
</dbReference>
<dbReference type="PRINTS" id="PR00419">
    <property type="entry name" value="ADXRDTASE"/>
</dbReference>
<dbReference type="AlphaFoldDB" id="A0A1Y1ZW23"/>
<organism evidence="2 3">
    <name type="scientific">Clohesyomyces aquaticus</name>
    <dbReference type="NCBI Taxonomy" id="1231657"/>
    <lineage>
        <taxon>Eukaryota</taxon>
        <taxon>Fungi</taxon>
        <taxon>Dikarya</taxon>
        <taxon>Ascomycota</taxon>
        <taxon>Pezizomycotina</taxon>
        <taxon>Dothideomycetes</taxon>
        <taxon>Pleosporomycetidae</taxon>
        <taxon>Pleosporales</taxon>
        <taxon>Lindgomycetaceae</taxon>
        <taxon>Clohesyomyces</taxon>
    </lineage>
</organism>
<dbReference type="SUPFAM" id="SSF54373">
    <property type="entry name" value="FAD-linked reductases, C-terminal domain"/>
    <property type="match status" value="1"/>
</dbReference>
<evidence type="ECO:0000259" key="1">
    <source>
        <dbReference type="Pfam" id="PF01593"/>
    </source>
</evidence>
<dbReference type="GO" id="GO:0003682">
    <property type="term" value="F:chromatin binding"/>
    <property type="evidence" value="ECO:0007669"/>
    <property type="project" value="TreeGrafter"/>
</dbReference>
<accession>A0A1Y1ZW23</accession>
<evidence type="ECO:0000313" key="3">
    <source>
        <dbReference type="Proteomes" id="UP000193144"/>
    </source>
</evidence>
<proteinExistence type="predicted"/>
<keyword evidence="3" id="KW-1185">Reference proteome</keyword>
<gene>
    <name evidence="2" type="ORF">BCR34DRAFT_560423</name>
</gene>
<dbReference type="GO" id="GO:0050660">
    <property type="term" value="F:flavin adenine dinucleotide binding"/>
    <property type="evidence" value="ECO:0007669"/>
    <property type="project" value="TreeGrafter"/>
</dbReference>
<protein>
    <submittedName>
        <fullName evidence="2">Amine oxidase</fullName>
    </submittedName>
</protein>
<reference evidence="2 3" key="1">
    <citation type="submission" date="2016-07" db="EMBL/GenBank/DDBJ databases">
        <title>Pervasive Adenine N6-methylation of Active Genes in Fungi.</title>
        <authorList>
            <consortium name="DOE Joint Genome Institute"/>
            <person name="Mondo S.J."/>
            <person name="Dannebaum R.O."/>
            <person name="Kuo R.C."/>
            <person name="Labutti K."/>
            <person name="Haridas S."/>
            <person name="Kuo A."/>
            <person name="Salamov A."/>
            <person name="Ahrendt S.R."/>
            <person name="Lipzen A."/>
            <person name="Sullivan W."/>
            <person name="Andreopoulos W.B."/>
            <person name="Clum A."/>
            <person name="Lindquist E."/>
            <person name="Daum C."/>
            <person name="Ramamoorthy G.K."/>
            <person name="Gryganskyi A."/>
            <person name="Culley D."/>
            <person name="Magnuson J.K."/>
            <person name="James T.Y."/>
            <person name="O'Malley M.A."/>
            <person name="Stajich J.E."/>
            <person name="Spatafora J.W."/>
            <person name="Visel A."/>
            <person name="Grigoriev I.V."/>
        </authorList>
    </citation>
    <scope>NUCLEOTIDE SEQUENCE [LARGE SCALE GENOMIC DNA]</scope>
    <source>
        <strain evidence="2 3">CBS 115471</strain>
    </source>
</reference>
<comment type="caution">
    <text evidence="2">The sequence shown here is derived from an EMBL/GenBank/DDBJ whole genome shotgun (WGS) entry which is preliminary data.</text>
</comment>